<keyword evidence="2" id="KW-1185">Reference proteome</keyword>
<proteinExistence type="predicted"/>
<comment type="caution">
    <text evidence="1">The sequence shown here is derived from an EMBL/GenBank/DDBJ whole genome shotgun (WGS) entry which is preliminary data.</text>
</comment>
<organism evidence="1 2">
    <name type="scientific">Arctium lappa</name>
    <name type="common">Greater burdock</name>
    <name type="synonym">Lappa major</name>
    <dbReference type="NCBI Taxonomy" id="4217"/>
    <lineage>
        <taxon>Eukaryota</taxon>
        <taxon>Viridiplantae</taxon>
        <taxon>Streptophyta</taxon>
        <taxon>Embryophyta</taxon>
        <taxon>Tracheophyta</taxon>
        <taxon>Spermatophyta</taxon>
        <taxon>Magnoliopsida</taxon>
        <taxon>eudicotyledons</taxon>
        <taxon>Gunneridae</taxon>
        <taxon>Pentapetalae</taxon>
        <taxon>asterids</taxon>
        <taxon>campanulids</taxon>
        <taxon>Asterales</taxon>
        <taxon>Asteraceae</taxon>
        <taxon>Carduoideae</taxon>
        <taxon>Cardueae</taxon>
        <taxon>Arctiinae</taxon>
        <taxon>Arctium</taxon>
    </lineage>
</organism>
<reference evidence="1 2" key="2">
    <citation type="journal article" date="2022" name="Mol. Ecol. Resour.">
        <title>The genomes of chicory, endive, great burdock and yacon provide insights into Asteraceae paleo-polyploidization history and plant inulin production.</title>
        <authorList>
            <person name="Fan W."/>
            <person name="Wang S."/>
            <person name="Wang H."/>
            <person name="Wang A."/>
            <person name="Jiang F."/>
            <person name="Liu H."/>
            <person name="Zhao H."/>
            <person name="Xu D."/>
            <person name="Zhang Y."/>
        </authorList>
    </citation>
    <scope>NUCLEOTIDE SEQUENCE [LARGE SCALE GENOMIC DNA]</scope>
    <source>
        <strain evidence="2">cv. Niubang</strain>
    </source>
</reference>
<gene>
    <name evidence="1" type="ORF">L6452_18914</name>
</gene>
<name>A0ACB9B6L1_ARCLA</name>
<reference evidence="2" key="1">
    <citation type="journal article" date="2022" name="Mol. Ecol. Resour.">
        <title>The genomes of chicory, endive, great burdock and yacon provide insights into Asteraceae palaeo-polyploidization history and plant inulin production.</title>
        <authorList>
            <person name="Fan W."/>
            <person name="Wang S."/>
            <person name="Wang H."/>
            <person name="Wang A."/>
            <person name="Jiang F."/>
            <person name="Liu H."/>
            <person name="Zhao H."/>
            <person name="Xu D."/>
            <person name="Zhang Y."/>
        </authorList>
    </citation>
    <scope>NUCLEOTIDE SEQUENCE [LARGE SCALE GENOMIC DNA]</scope>
    <source>
        <strain evidence="2">cv. Niubang</strain>
    </source>
</reference>
<accession>A0ACB9B6L1</accession>
<dbReference type="EMBL" id="CM042052">
    <property type="protein sequence ID" value="KAI3718067.1"/>
    <property type="molecule type" value="Genomic_DNA"/>
</dbReference>
<evidence type="ECO:0000313" key="2">
    <source>
        <dbReference type="Proteomes" id="UP001055879"/>
    </source>
</evidence>
<evidence type="ECO:0000313" key="1">
    <source>
        <dbReference type="EMBL" id="KAI3718067.1"/>
    </source>
</evidence>
<dbReference type="Proteomes" id="UP001055879">
    <property type="component" value="Linkage Group LG06"/>
</dbReference>
<protein>
    <submittedName>
        <fullName evidence="1">Uncharacterized protein</fullName>
    </submittedName>
</protein>
<sequence>MSNFTWRVIFSNLLELPWEAARDRDLRAGQRDEKESQRQGVRLKVEKEARRMIVAYFSMEIMKIGLEPTSKYLRISFLTSTLTSPLVSHPVLRWTFCDICVIGDDWRKLVLELFKGSFFIKTSRNYT</sequence>